<dbReference type="OrthoDB" id="9816357at2"/>
<dbReference type="CDD" id="cd01143">
    <property type="entry name" value="YvrC"/>
    <property type="match status" value="1"/>
</dbReference>
<comment type="caution">
    <text evidence="4">The sequence shown here is derived from an EMBL/GenBank/DDBJ whole genome shotgun (WGS) entry which is preliminary data.</text>
</comment>
<accession>A0A3M7TV37</accession>
<dbReference type="SUPFAM" id="SSF53807">
    <property type="entry name" value="Helical backbone' metal receptor"/>
    <property type="match status" value="1"/>
</dbReference>
<evidence type="ECO:0000313" key="5">
    <source>
        <dbReference type="Proteomes" id="UP000278746"/>
    </source>
</evidence>
<dbReference type="EMBL" id="RHIB01000001">
    <property type="protein sequence ID" value="RNA69099.1"/>
    <property type="molecule type" value="Genomic_DNA"/>
</dbReference>
<feature type="domain" description="Fe/B12 periplasmic-binding" evidence="3">
    <location>
        <begin position="77"/>
        <end position="331"/>
    </location>
</feature>
<reference evidence="4 5" key="1">
    <citation type="submission" date="2018-10" db="EMBL/GenBank/DDBJ databases">
        <title>Bacillus Keqinensis sp. nov., a moderately halophilic bacterium isolated from a saline-alkaline lake.</title>
        <authorList>
            <person name="Wang H."/>
        </authorList>
    </citation>
    <scope>NUCLEOTIDE SEQUENCE [LARGE SCALE GENOMIC DNA]</scope>
    <source>
        <strain evidence="4 5">KQ-3</strain>
    </source>
</reference>
<keyword evidence="5" id="KW-1185">Reference proteome</keyword>
<organism evidence="4 5">
    <name type="scientific">Alteribacter keqinensis</name>
    <dbReference type="NCBI Taxonomy" id="2483800"/>
    <lineage>
        <taxon>Bacteria</taxon>
        <taxon>Bacillati</taxon>
        <taxon>Bacillota</taxon>
        <taxon>Bacilli</taxon>
        <taxon>Bacillales</taxon>
        <taxon>Bacillaceae</taxon>
        <taxon>Alteribacter</taxon>
    </lineage>
</organism>
<dbReference type="Gene3D" id="3.40.50.1980">
    <property type="entry name" value="Nitrogenase molybdenum iron protein domain"/>
    <property type="match status" value="2"/>
</dbReference>
<dbReference type="PROSITE" id="PS51257">
    <property type="entry name" value="PROKAR_LIPOPROTEIN"/>
    <property type="match status" value="1"/>
</dbReference>
<feature type="region of interest" description="Disordered" evidence="2">
    <location>
        <begin position="32"/>
        <end position="56"/>
    </location>
</feature>
<evidence type="ECO:0000313" key="4">
    <source>
        <dbReference type="EMBL" id="RNA69099.1"/>
    </source>
</evidence>
<gene>
    <name evidence="4" type="ORF">EBO34_03855</name>
</gene>
<name>A0A3M7TV37_9BACI</name>
<dbReference type="AlphaFoldDB" id="A0A3M7TV37"/>
<evidence type="ECO:0000256" key="2">
    <source>
        <dbReference type="SAM" id="MobiDB-lite"/>
    </source>
</evidence>
<protein>
    <submittedName>
        <fullName evidence="4">ABC transporter substrate-binding protein</fullName>
    </submittedName>
</protein>
<proteinExistence type="inferred from homology"/>
<sequence>MYIRESLKMNKKKWLTVVMGTVLVIGACSPEEADEVSEGGSSEGENGEQELSDEEAFPVTVEDARGEEITIEEQPDNVISLLPSNTELIYGLDAWDQLQAVTSNDDYPEKASELPSVGDMVIDVEAVIANEPDLVLGGAINDPEALNQIESAGIQVVVIEDTNTFEDFYRVVSTVGEVLGKNDEAGELIASFEEEIERIEKISADIPEEDRVSVWVEVGADPDLFTTGSGTFVNEMLDVIGADNVAGDQEGWVQFSEEDAVTLNPDVIILTYGAYVEDARGDVLNRSAWQSIPAVEHDRVYELEDSNIVTRQGPRLIEGVETLAKFIYPDHY</sequence>
<dbReference type="InterPro" id="IPR050902">
    <property type="entry name" value="ABC_Transporter_SBP"/>
</dbReference>
<feature type="compositionally biased region" description="Acidic residues" evidence="2">
    <location>
        <begin position="45"/>
        <end position="56"/>
    </location>
</feature>
<dbReference type="GO" id="GO:0071281">
    <property type="term" value="P:cellular response to iron ion"/>
    <property type="evidence" value="ECO:0007669"/>
    <property type="project" value="TreeGrafter"/>
</dbReference>
<comment type="similarity">
    <text evidence="1">Belongs to the bacterial solute-binding protein 8 family.</text>
</comment>
<dbReference type="Pfam" id="PF01497">
    <property type="entry name" value="Peripla_BP_2"/>
    <property type="match status" value="1"/>
</dbReference>
<dbReference type="PANTHER" id="PTHR30535:SF34">
    <property type="entry name" value="MOLYBDATE-BINDING PROTEIN MOLA"/>
    <property type="match status" value="1"/>
</dbReference>
<dbReference type="Proteomes" id="UP000278746">
    <property type="component" value="Unassembled WGS sequence"/>
</dbReference>
<evidence type="ECO:0000259" key="3">
    <source>
        <dbReference type="PROSITE" id="PS50983"/>
    </source>
</evidence>
<dbReference type="InterPro" id="IPR002491">
    <property type="entry name" value="ABC_transptr_periplasmic_BD"/>
</dbReference>
<dbReference type="PROSITE" id="PS50983">
    <property type="entry name" value="FE_B12_PBP"/>
    <property type="match status" value="1"/>
</dbReference>
<dbReference type="PANTHER" id="PTHR30535">
    <property type="entry name" value="VITAMIN B12-BINDING PROTEIN"/>
    <property type="match status" value="1"/>
</dbReference>
<evidence type="ECO:0000256" key="1">
    <source>
        <dbReference type="ARBA" id="ARBA00008814"/>
    </source>
</evidence>